<dbReference type="EMBL" id="JELY01001578">
    <property type="protein sequence ID" value="KYF55298.1"/>
    <property type="molecule type" value="Genomic_DNA"/>
</dbReference>
<sequence length="163" mass="18631">MGGVTYLDLSNPRVQEVQHAMQYTDWLRVLASPRTYQAMARTPTREHLLTLHDRYLPYARSKHALKEQQGYACFNVDEERREALADRLRTLLETWTPPELTPEIVDTARQLLKAEGDTSSPPEEWDAASWESPGHDPGAPPEDYLLWPEGIPAILKGKWPPNT</sequence>
<gene>
    <name evidence="2" type="ORF">BE08_33700</name>
</gene>
<reference evidence="2 3" key="1">
    <citation type="submission" date="2014-02" db="EMBL/GenBank/DDBJ databases">
        <title>The small core and large imbalanced accessory genome model reveals a collaborative survival strategy of Sorangium cellulosum strains in nature.</title>
        <authorList>
            <person name="Han K."/>
            <person name="Peng R."/>
            <person name="Blom J."/>
            <person name="Li Y.-Z."/>
        </authorList>
    </citation>
    <scope>NUCLEOTIDE SEQUENCE [LARGE SCALE GENOMIC DNA]</scope>
    <source>
        <strain evidence="2 3">So0157-25</strain>
    </source>
</reference>
<protein>
    <submittedName>
        <fullName evidence="2">Uncharacterized protein</fullName>
    </submittedName>
</protein>
<proteinExistence type="predicted"/>
<accession>A0A150PIP4</accession>
<dbReference type="AlphaFoldDB" id="A0A150PIP4"/>
<comment type="caution">
    <text evidence="2">The sequence shown here is derived from an EMBL/GenBank/DDBJ whole genome shotgun (WGS) entry which is preliminary data.</text>
</comment>
<feature type="region of interest" description="Disordered" evidence="1">
    <location>
        <begin position="114"/>
        <end position="146"/>
    </location>
</feature>
<evidence type="ECO:0000313" key="2">
    <source>
        <dbReference type="EMBL" id="KYF55298.1"/>
    </source>
</evidence>
<evidence type="ECO:0000313" key="3">
    <source>
        <dbReference type="Proteomes" id="UP000075420"/>
    </source>
</evidence>
<organism evidence="2 3">
    <name type="scientific">Sorangium cellulosum</name>
    <name type="common">Polyangium cellulosum</name>
    <dbReference type="NCBI Taxonomy" id="56"/>
    <lineage>
        <taxon>Bacteria</taxon>
        <taxon>Pseudomonadati</taxon>
        <taxon>Myxococcota</taxon>
        <taxon>Polyangia</taxon>
        <taxon>Polyangiales</taxon>
        <taxon>Polyangiaceae</taxon>
        <taxon>Sorangium</taxon>
    </lineage>
</organism>
<evidence type="ECO:0000256" key="1">
    <source>
        <dbReference type="SAM" id="MobiDB-lite"/>
    </source>
</evidence>
<name>A0A150PIP4_SORCE</name>
<dbReference type="Proteomes" id="UP000075420">
    <property type="component" value="Unassembled WGS sequence"/>
</dbReference>